<sequence>MALITEHLQRGGLIEASWVRASAASFPRHTHDEYVLSANLQGHEQIWLDGRHHDVPPGAVTLYNPLAVQGSAFGPQGVEYISLHLSPDALREVVAEHSLDNSSGHPVFTQGVLNDPALLKAIVEFATCDAPQEQEETWLALLCQLLEQGTAHRDEHSTGVRHSIAFMREHLHRRIELEELAAVSGLSKFHFVRCFKKATGLAPLQYHMQLRLIEARQQLRAGLHPLEVAQRLNFYDQSHFINAFRRVMGVTPNSYWSRLHRPA</sequence>
<evidence type="ECO:0000259" key="5">
    <source>
        <dbReference type="PROSITE" id="PS01124"/>
    </source>
</evidence>
<feature type="domain" description="HTH araC/xylS-type" evidence="5">
    <location>
        <begin position="161"/>
        <end position="258"/>
    </location>
</feature>
<keyword evidence="7" id="KW-1185">Reference proteome</keyword>
<dbReference type="InterPro" id="IPR050204">
    <property type="entry name" value="AraC_XylS_family_regulators"/>
</dbReference>
<reference evidence="6 7" key="1">
    <citation type="submission" date="2022-05" db="EMBL/GenBank/DDBJ databases">
        <title>Novel Pseudomonas spp. Isolated from a Rainbow Trout Aquaculture Facility.</title>
        <authorList>
            <person name="Testerman T."/>
            <person name="Graf J."/>
        </authorList>
    </citation>
    <scope>NUCLEOTIDE SEQUENCE [LARGE SCALE GENOMIC DNA]</scope>
    <source>
        <strain evidence="6 7">ID681</strain>
    </source>
</reference>
<keyword evidence="1" id="KW-0805">Transcription regulation</keyword>
<dbReference type="Proteomes" id="UP001148203">
    <property type="component" value="Unassembled WGS sequence"/>
</dbReference>
<dbReference type="EMBL" id="JAMDGY010000117">
    <property type="protein sequence ID" value="MDD0993978.1"/>
    <property type="molecule type" value="Genomic_DNA"/>
</dbReference>
<dbReference type="SUPFAM" id="SSF46689">
    <property type="entry name" value="Homeodomain-like"/>
    <property type="match status" value="2"/>
</dbReference>
<dbReference type="SMART" id="SM00342">
    <property type="entry name" value="HTH_ARAC"/>
    <property type="match status" value="1"/>
</dbReference>
<dbReference type="Pfam" id="PF02311">
    <property type="entry name" value="AraC_binding"/>
    <property type="match status" value="1"/>
</dbReference>
<dbReference type="SUPFAM" id="SSF51215">
    <property type="entry name" value="Regulatory protein AraC"/>
    <property type="match status" value="1"/>
</dbReference>
<dbReference type="InterPro" id="IPR037923">
    <property type="entry name" value="HTH-like"/>
</dbReference>
<dbReference type="PANTHER" id="PTHR46796">
    <property type="entry name" value="HTH-TYPE TRANSCRIPTIONAL ACTIVATOR RHAS-RELATED"/>
    <property type="match status" value="1"/>
</dbReference>
<name>A0ABT5P103_9PSED</name>
<comment type="function">
    <text evidence="4">Regulatory protein of the TOL plasmid xyl operons. XylS activates the xylXYZLTEGFJQKIH operon required for the degradation of toluene, m-xylene and p-xylene.</text>
</comment>
<dbReference type="Pfam" id="PF12833">
    <property type="entry name" value="HTH_18"/>
    <property type="match status" value="1"/>
</dbReference>
<dbReference type="Gene3D" id="1.10.10.60">
    <property type="entry name" value="Homeodomain-like"/>
    <property type="match status" value="2"/>
</dbReference>
<comment type="caution">
    <text evidence="6">The sequence shown here is derived from an EMBL/GenBank/DDBJ whole genome shotgun (WGS) entry which is preliminary data.</text>
</comment>
<keyword evidence="2" id="KW-0238">DNA-binding</keyword>
<proteinExistence type="predicted"/>
<protein>
    <submittedName>
        <fullName evidence="6">AraC family transcriptional regulator</fullName>
    </submittedName>
</protein>
<dbReference type="InterPro" id="IPR003313">
    <property type="entry name" value="AraC-bd"/>
</dbReference>
<evidence type="ECO:0000256" key="3">
    <source>
        <dbReference type="ARBA" id="ARBA00023163"/>
    </source>
</evidence>
<dbReference type="PANTHER" id="PTHR46796:SF2">
    <property type="entry name" value="TRANSCRIPTIONAL REGULATORY PROTEIN"/>
    <property type="match status" value="1"/>
</dbReference>
<gene>
    <name evidence="6" type="ORF">M5G11_26005</name>
</gene>
<dbReference type="InterPro" id="IPR009057">
    <property type="entry name" value="Homeodomain-like_sf"/>
</dbReference>
<evidence type="ECO:0000313" key="6">
    <source>
        <dbReference type="EMBL" id="MDD0993978.1"/>
    </source>
</evidence>
<organism evidence="6 7">
    <name type="scientific">Pseudomonas fontis</name>
    <dbReference type="NCBI Taxonomy" id="2942633"/>
    <lineage>
        <taxon>Bacteria</taxon>
        <taxon>Pseudomonadati</taxon>
        <taxon>Pseudomonadota</taxon>
        <taxon>Gammaproteobacteria</taxon>
        <taxon>Pseudomonadales</taxon>
        <taxon>Pseudomonadaceae</taxon>
        <taxon>Pseudomonas</taxon>
    </lineage>
</organism>
<dbReference type="PROSITE" id="PS01124">
    <property type="entry name" value="HTH_ARAC_FAMILY_2"/>
    <property type="match status" value="1"/>
</dbReference>
<accession>A0ABT5P103</accession>
<evidence type="ECO:0000256" key="1">
    <source>
        <dbReference type="ARBA" id="ARBA00023015"/>
    </source>
</evidence>
<evidence type="ECO:0000256" key="2">
    <source>
        <dbReference type="ARBA" id="ARBA00023125"/>
    </source>
</evidence>
<dbReference type="RefSeq" id="WP_273909159.1">
    <property type="nucleotide sequence ID" value="NZ_JAMDGX010000005.1"/>
</dbReference>
<keyword evidence="3" id="KW-0804">Transcription</keyword>
<evidence type="ECO:0000313" key="7">
    <source>
        <dbReference type="Proteomes" id="UP001148203"/>
    </source>
</evidence>
<evidence type="ECO:0000256" key="4">
    <source>
        <dbReference type="ARBA" id="ARBA00037345"/>
    </source>
</evidence>
<dbReference type="InterPro" id="IPR018060">
    <property type="entry name" value="HTH_AraC"/>
</dbReference>